<evidence type="ECO:0000259" key="2">
    <source>
        <dbReference type="Pfam" id="PF03795"/>
    </source>
</evidence>
<dbReference type="PANTHER" id="PTHR35174">
    <property type="entry name" value="BLL7171 PROTEIN-RELATED"/>
    <property type="match status" value="1"/>
</dbReference>
<dbReference type="PANTHER" id="PTHR35174:SF3">
    <property type="entry name" value="BLL7171 PROTEIN"/>
    <property type="match status" value="1"/>
</dbReference>
<protein>
    <submittedName>
        <fullName evidence="3">YciI family protein</fullName>
    </submittedName>
</protein>
<dbReference type="Gene3D" id="3.30.70.1060">
    <property type="entry name" value="Dimeric alpha+beta barrel"/>
    <property type="match status" value="1"/>
</dbReference>
<dbReference type="AlphaFoldDB" id="A0A4S2H1G0"/>
<sequence length="113" mass="12296">MKFAFLLYEAEDAWAGLSEAERREVIGEHMAYVEALARAGAMVAGEPLSPSHTARTLKAGRVEDGPYADTKEQLGGFYVIEADTMDAALDWARRCPAAQYGTIEVRPVPDYGG</sequence>
<dbReference type="Proteomes" id="UP000308054">
    <property type="component" value="Unassembled WGS sequence"/>
</dbReference>
<keyword evidence="4" id="KW-1185">Reference proteome</keyword>
<evidence type="ECO:0000313" key="4">
    <source>
        <dbReference type="Proteomes" id="UP000308054"/>
    </source>
</evidence>
<dbReference type="RefSeq" id="WP_135995697.1">
    <property type="nucleotide sequence ID" value="NZ_CP071057.1"/>
</dbReference>
<accession>A0A4S2H1G0</accession>
<feature type="domain" description="YCII-related" evidence="2">
    <location>
        <begin position="1"/>
        <end position="108"/>
    </location>
</feature>
<name>A0A4S2H1G0_9PROT</name>
<comment type="similarity">
    <text evidence="1">Belongs to the YciI family.</text>
</comment>
<dbReference type="InterPro" id="IPR005545">
    <property type="entry name" value="YCII"/>
</dbReference>
<reference evidence="3 4" key="1">
    <citation type="journal article" date="2017" name="Int. J. Syst. Evol. Microbiol.">
        <title>Marinicauda algicola sp. nov., isolated from a marine red alga Rhodosorus marinus.</title>
        <authorList>
            <person name="Jeong S.E."/>
            <person name="Jeon S.H."/>
            <person name="Chun B.H."/>
            <person name="Kim D.W."/>
            <person name="Jeon C.O."/>
        </authorList>
    </citation>
    <scope>NUCLEOTIDE SEQUENCE [LARGE SCALE GENOMIC DNA]</scope>
    <source>
        <strain evidence="3 4">JCM 31718</strain>
    </source>
</reference>
<proteinExistence type="inferred from homology"/>
<gene>
    <name evidence="3" type="ORF">E5163_08525</name>
</gene>
<dbReference type="EMBL" id="SRXW01000002">
    <property type="protein sequence ID" value="TGY89158.1"/>
    <property type="molecule type" value="Genomic_DNA"/>
</dbReference>
<dbReference type="SUPFAM" id="SSF54909">
    <property type="entry name" value="Dimeric alpha+beta barrel"/>
    <property type="match status" value="1"/>
</dbReference>
<dbReference type="Pfam" id="PF03795">
    <property type="entry name" value="YCII"/>
    <property type="match status" value="1"/>
</dbReference>
<organism evidence="3 4">
    <name type="scientific">Marinicauda algicola</name>
    <dbReference type="NCBI Taxonomy" id="2029849"/>
    <lineage>
        <taxon>Bacteria</taxon>
        <taxon>Pseudomonadati</taxon>
        <taxon>Pseudomonadota</taxon>
        <taxon>Alphaproteobacteria</taxon>
        <taxon>Maricaulales</taxon>
        <taxon>Maricaulaceae</taxon>
        <taxon>Marinicauda</taxon>
    </lineage>
</organism>
<evidence type="ECO:0000256" key="1">
    <source>
        <dbReference type="ARBA" id="ARBA00007689"/>
    </source>
</evidence>
<dbReference type="OrthoDB" id="9807535at2"/>
<comment type="caution">
    <text evidence="3">The sequence shown here is derived from an EMBL/GenBank/DDBJ whole genome shotgun (WGS) entry which is preliminary data.</text>
</comment>
<evidence type="ECO:0000313" key="3">
    <source>
        <dbReference type="EMBL" id="TGY89158.1"/>
    </source>
</evidence>
<dbReference type="InterPro" id="IPR011008">
    <property type="entry name" value="Dimeric_a/b-barrel"/>
</dbReference>